<dbReference type="AlphaFoldDB" id="A0A0K6IRN8"/>
<feature type="transmembrane region" description="Helical" evidence="6">
    <location>
        <begin position="390"/>
        <end position="408"/>
    </location>
</feature>
<dbReference type="InterPro" id="IPR038766">
    <property type="entry name" value="Membrane_comp_ABC_pdt"/>
</dbReference>
<evidence type="ECO:0000259" key="8">
    <source>
        <dbReference type="Pfam" id="PF12704"/>
    </source>
</evidence>
<accession>A0A0K6IRN8</accession>
<protein>
    <submittedName>
        <fullName evidence="9">Predicted ABC-type transport system involved in lysophospholipase L1 biosynthesis, permease component</fullName>
    </submittedName>
</protein>
<evidence type="ECO:0000256" key="4">
    <source>
        <dbReference type="ARBA" id="ARBA00022989"/>
    </source>
</evidence>
<dbReference type="Pfam" id="PF12704">
    <property type="entry name" value="MacB_PCD"/>
    <property type="match status" value="1"/>
</dbReference>
<keyword evidence="4 6" id="KW-1133">Transmembrane helix</keyword>
<sequence length="818" mass="88603">MFAWRLLIREFKTGDVLTLLMALVLSVATVTGIGLFVDRLQQSFEVQSANLLGADRSVRRDDPVPQAWIEQAQDMSLETAQTASFSSMVFGGEGLHLAQVTAVSNNYPLRGEFITDQALFGTGEASSQAPASGEIWLSSRLASLLSVELGQTVRVGEAPLTVTKYLVRDPGSATSAFSIAPRAIMNEQDLSATEVIIPGARVRYAFLYAGGADELEQFDNILAPQLGEGERIRTPIERGERVGNTVNRAESFLLLAGTLAVVMSGVAMALASARYVKRHLTQFAVMKTMGATPQRLVRLMVFQVTLITLLGIVLGSALGYLIQGLIADLLSSLMSAALPAPTLMKLWLGAATAIISILAFCAPLLARLVSVPPLRVLQPSAGLQVRSSSLFLFGLIGMYALMVIYAGGWRLPSIVMVGLAIVTGLVFLVGWGLFSISRRLSKQSTTGWQVGLAALHRRLVSNLFQLLVFTLIIMLSLILVGVQSNLIRDWQAQIPENTPNHYLFNVQEAQVTGIKTYTTDNDIAASDWFPMVRGRVIAINGEDVEKLFPDQRNEPEIVEREMNLTWANEIGSGSTVIEGDFAAEGISIEQKAAIEAGVVIGDELTISIGGLDYTLPITSIRTVDWQSMQPNFYLILPQSVLSDYQANYVSSVFLNENNAADFYRFMANYPTVSMLNIGELLKQVQDIIAQLANALKIVLAFILGAGALVLMASVRSTLDERLEEGALLRTLGATKKIVRQALLIEFGALGLFAGLIGALGAELALVGLQHFVFDMEVTIHPQLWLVGPLAGWGIVTIIGVFASRAVLKVPPIRLLRSI</sequence>
<feature type="transmembrane region" description="Helical" evidence="6">
    <location>
        <begin position="414"/>
        <end position="434"/>
    </location>
</feature>
<name>A0A0K6IRN8_9GAMM</name>
<dbReference type="Pfam" id="PF02687">
    <property type="entry name" value="FtsX"/>
    <property type="match status" value="2"/>
</dbReference>
<feature type="transmembrane region" description="Helical" evidence="6">
    <location>
        <begin position="694"/>
        <end position="714"/>
    </location>
</feature>
<feature type="transmembrane region" description="Helical" evidence="6">
    <location>
        <begin position="463"/>
        <end position="482"/>
    </location>
</feature>
<proteinExistence type="predicted"/>
<evidence type="ECO:0000313" key="10">
    <source>
        <dbReference type="Proteomes" id="UP000182769"/>
    </source>
</evidence>
<reference evidence="10" key="1">
    <citation type="submission" date="2015-08" db="EMBL/GenBank/DDBJ databases">
        <authorList>
            <person name="Varghese N."/>
        </authorList>
    </citation>
    <scope>NUCLEOTIDE SEQUENCE [LARGE SCALE GENOMIC DNA]</scope>
    <source>
        <strain evidence="10">JCM 18476</strain>
    </source>
</reference>
<keyword evidence="3 6" id="KW-0812">Transmembrane</keyword>
<gene>
    <name evidence="9" type="ORF">Ga0061065_11437</name>
</gene>
<dbReference type="RefSeq" id="WP_055464330.1">
    <property type="nucleotide sequence ID" value="NZ_CYHG01000014.1"/>
</dbReference>
<dbReference type="GO" id="GO:0005886">
    <property type="term" value="C:plasma membrane"/>
    <property type="evidence" value="ECO:0007669"/>
    <property type="project" value="UniProtKB-SubCell"/>
</dbReference>
<dbReference type="EMBL" id="CYHG01000014">
    <property type="protein sequence ID" value="CUB05992.1"/>
    <property type="molecule type" value="Genomic_DNA"/>
</dbReference>
<evidence type="ECO:0000313" key="9">
    <source>
        <dbReference type="EMBL" id="CUB05992.1"/>
    </source>
</evidence>
<feature type="transmembrane region" description="Helical" evidence="6">
    <location>
        <begin position="346"/>
        <end position="369"/>
    </location>
</feature>
<evidence type="ECO:0000256" key="6">
    <source>
        <dbReference type="SAM" id="Phobius"/>
    </source>
</evidence>
<dbReference type="Proteomes" id="UP000182769">
    <property type="component" value="Unassembled WGS sequence"/>
</dbReference>
<feature type="transmembrane region" description="Helical" evidence="6">
    <location>
        <begin position="785"/>
        <end position="807"/>
    </location>
</feature>
<dbReference type="InterPro" id="IPR025857">
    <property type="entry name" value="MacB_PCD"/>
</dbReference>
<evidence type="ECO:0000256" key="3">
    <source>
        <dbReference type="ARBA" id="ARBA00022692"/>
    </source>
</evidence>
<dbReference type="OrthoDB" id="5292592at2"/>
<feature type="transmembrane region" description="Helical" evidence="6">
    <location>
        <begin position="252"/>
        <end position="276"/>
    </location>
</feature>
<feature type="transmembrane region" description="Helical" evidence="6">
    <location>
        <begin position="296"/>
        <end position="326"/>
    </location>
</feature>
<feature type="domain" description="ABC3 transporter permease C-terminal" evidence="7">
    <location>
        <begin position="256"/>
        <end position="369"/>
    </location>
</feature>
<keyword evidence="10" id="KW-1185">Reference proteome</keyword>
<keyword evidence="5 6" id="KW-0472">Membrane</keyword>
<dbReference type="STRING" id="1137284.GCA_001418205_03308"/>
<comment type="subcellular location">
    <subcellularLocation>
        <location evidence="1">Cell membrane</location>
        <topology evidence="1">Multi-pass membrane protein</topology>
    </subcellularLocation>
</comment>
<evidence type="ECO:0000256" key="2">
    <source>
        <dbReference type="ARBA" id="ARBA00022475"/>
    </source>
</evidence>
<organism evidence="9 10">
    <name type="scientific">Marinomonas fungiae</name>
    <dbReference type="NCBI Taxonomy" id="1137284"/>
    <lineage>
        <taxon>Bacteria</taxon>
        <taxon>Pseudomonadati</taxon>
        <taxon>Pseudomonadota</taxon>
        <taxon>Gammaproteobacteria</taxon>
        <taxon>Oceanospirillales</taxon>
        <taxon>Oceanospirillaceae</taxon>
        <taxon>Marinomonas</taxon>
    </lineage>
</organism>
<feature type="domain" description="MacB-like periplasmic core" evidence="8">
    <location>
        <begin position="20"/>
        <end position="194"/>
    </location>
</feature>
<feature type="transmembrane region" description="Helical" evidence="6">
    <location>
        <begin position="742"/>
        <end position="765"/>
    </location>
</feature>
<evidence type="ECO:0000259" key="7">
    <source>
        <dbReference type="Pfam" id="PF02687"/>
    </source>
</evidence>
<feature type="domain" description="ABC3 transporter permease C-terminal" evidence="7">
    <location>
        <begin position="697"/>
        <end position="811"/>
    </location>
</feature>
<evidence type="ECO:0000256" key="1">
    <source>
        <dbReference type="ARBA" id="ARBA00004651"/>
    </source>
</evidence>
<dbReference type="PANTHER" id="PTHR30287">
    <property type="entry name" value="MEMBRANE COMPONENT OF PREDICTED ABC SUPERFAMILY METABOLITE UPTAKE TRANSPORTER"/>
    <property type="match status" value="1"/>
</dbReference>
<keyword evidence="2" id="KW-1003">Cell membrane</keyword>
<evidence type="ECO:0000256" key="5">
    <source>
        <dbReference type="ARBA" id="ARBA00023136"/>
    </source>
</evidence>
<dbReference type="PANTHER" id="PTHR30287:SF1">
    <property type="entry name" value="INNER MEMBRANE PROTEIN"/>
    <property type="match status" value="1"/>
</dbReference>
<dbReference type="InterPro" id="IPR003838">
    <property type="entry name" value="ABC3_permease_C"/>
</dbReference>